<organism evidence="6 7">
    <name type="scientific">Parascedosporium putredinis</name>
    <dbReference type="NCBI Taxonomy" id="1442378"/>
    <lineage>
        <taxon>Eukaryota</taxon>
        <taxon>Fungi</taxon>
        <taxon>Dikarya</taxon>
        <taxon>Ascomycota</taxon>
        <taxon>Pezizomycotina</taxon>
        <taxon>Sordariomycetes</taxon>
        <taxon>Hypocreomycetidae</taxon>
        <taxon>Microascales</taxon>
        <taxon>Microascaceae</taxon>
        <taxon>Parascedosporium</taxon>
    </lineage>
</organism>
<dbReference type="OrthoDB" id="448280at2759"/>
<sequence length="375" mass="41049">MDPLEDVKPACGSGTIQGEYDLGIHVLGLFLVLTASILGCGFPVVAKRVKWLKIPPPVFFAAKHFGTGVLIATAFVHLLPVAFASLTDPCLPDLFIVQYPAMPGVIMMGSMFCLFVIEIVSYPDEKKMQNMYEDEYARTMQDNPFMTGDEKAQSDMPAWFIVFYEQYVRQRLELVKMVQNSSPSYSASQHDHGHSHNAVENFDPENQAVDPAVYKKMSAQITILEGGILFHSVFVGITISLTIDGFIVLLIAILFHQMFEGLGLGSRIAEVPYPKKSFRPWVLVVAFGTTAPIGQAIGILARDSYDPNSAFGLIIVGVFNAISSGLLIYAALVDLLYEDFLSEHATQVMNKATKIKAFCWVLAGAAGMSIVGAFA</sequence>
<dbReference type="InterPro" id="IPR003689">
    <property type="entry name" value="ZIP"/>
</dbReference>
<feature type="transmembrane region" description="Helical" evidence="5">
    <location>
        <begin position="22"/>
        <end position="46"/>
    </location>
</feature>
<feature type="transmembrane region" description="Helical" evidence="5">
    <location>
        <begin position="247"/>
        <end position="269"/>
    </location>
</feature>
<feature type="transmembrane region" description="Helical" evidence="5">
    <location>
        <begin position="221"/>
        <end position="241"/>
    </location>
</feature>
<evidence type="ECO:0000313" key="6">
    <source>
        <dbReference type="EMBL" id="CAI4217488.1"/>
    </source>
</evidence>
<feature type="transmembrane region" description="Helical" evidence="5">
    <location>
        <begin position="357"/>
        <end position="374"/>
    </location>
</feature>
<name>A0A9P1H7L0_9PEZI</name>
<comment type="caution">
    <text evidence="6">The sequence shown here is derived from an EMBL/GenBank/DDBJ whole genome shotgun (WGS) entry which is preliminary data.</text>
</comment>
<dbReference type="GO" id="GO:0005886">
    <property type="term" value="C:plasma membrane"/>
    <property type="evidence" value="ECO:0007669"/>
    <property type="project" value="TreeGrafter"/>
</dbReference>
<protein>
    <submittedName>
        <fullName evidence="6">Uncharacterized protein</fullName>
    </submittedName>
</protein>
<keyword evidence="4 5" id="KW-0472">Membrane</keyword>
<evidence type="ECO:0000256" key="3">
    <source>
        <dbReference type="ARBA" id="ARBA00022989"/>
    </source>
</evidence>
<gene>
    <name evidence="6" type="ORF">PPNO1_LOCUS7095</name>
</gene>
<evidence type="ECO:0000256" key="1">
    <source>
        <dbReference type="ARBA" id="ARBA00004141"/>
    </source>
</evidence>
<proteinExistence type="predicted"/>
<feature type="transmembrane region" description="Helical" evidence="5">
    <location>
        <begin position="58"/>
        <end position="79"/>
    </location>
</feature>
<dbReference type="AlphaFoldDB" id="A0A9P1H7L0"/>
<keyword evidence="7" id="KW-1185">Reference proteome</keyword>
<evidence type="ECO:0000256" key="5">
    <source>
        <dbReference type="SAM" id="Phobius"/>
    </source>
</evidence>
<dbReference type="PANTHER" id="PTHR11040">
    <property type="entry name" value="ZINC/IRON TRANSPORTER"/>
    <property type="match status" value="1"/>
</dbReference>
<evidence type="ECO:0000313" key="7">
    <source>
        <dbReference type="Proteomes" id="UP000838763"/>
    </source>
</evidence>
<reference evidence="6" key="1">
    <citation type="submission" date="2022-11" db="EMBL/GenBank/DDBJ databases">
        <authorList>
            <person name="Scott C."/>
            <person name="Bruce N."/>
        </authorList>
    </citation>
    <scope>NUCLEOTIDE SEQUENCE</scope>
</reference>
<dbReference type="Proteomes" id="UP000838763">
    <property type="component" value="Unassembled WGS sequence"/>
</dbReference>
<dbReference type="PANTHER" id="PTHR11040:SF24">
    <property type="entry name" value="FE(2+) TRANSPORTER 3"/>
    <property type="match status" value="1"/>
</dbReference>
<accession>A0A9P1H7L0</accession>
<evidence type="ECO:0000256" key="2">
    <source>
        <dbReference type="ARBA" id="ARBA00022692"/>
    </source>
</evidence>
<keyword evidence="2 5" id="KW-0812">Transmembrane</keyword>
<feature type="transmembrane region" description="Helical" evidence="5">
    <location>
        <begin position="313"/>
        <end position="337"/>
    </location>
</feature>
<feature type="transmembrane region" description="Helical" evidence="5">
    <location>
        <begin position="281"/>
        <end position="301"/>
    </location>
</feature>
<evidence type="ECO:0000256" key="4">
    <source>
        <dbReference type="ARBA" id="ARBA00023136"/>
    </source>
</evidence>
<comment type="subcellular location">
    <subcellularLocation>
        <location evidence="1">Membrane</location>
        <topology evidence="1">Multi-pass membrane protein</topology>
    </subcellularLocation>
</comment>
<dbReference type="EMBL" id="CALLCH030000016">
    <property type="protein sequence ID" value="CAI4217488.1"/>
    <property type="molecule type" value="Genomic_DNA"/>
</dbReference>
<dbReference type="GO" id="GO:0005385">
    <property type="term" value="F:zinc ion transmembrane transporter activity"/>
    <property type="evidence" value="ECO:0007669"/>
    <property type="project" value="TreeGrafter"/>
</dbReference>
<keyword evidence="3 5" id="KW-1133">Transmembrane helix</keyword>
<dbReference type="Pfam" id="PF02535">
    <property type="entry name" value="Zip"/>
    <property type="match status" value="1"/>
</dbReference>
<feature type="transmembrane region" description="Helical" evidence="5">
    <location>
        <begin position="99"/>
        <end position="122"/>
    </location>
</feature>